<evidence type="ECO:0000256" key="3">
    <source>
        <dbReference type="ARBA" id="ARBA00022670"/>
    </source>
</evidence>
<reference evidence="8" key="1">
    <citation type="submission" date="2021-06" db="EMBL/GenBank/DDBJ databases">
        <authorList>
            <person name="Kallberg Y."/>
            <person name="Tangrot J."/>
            <person name="Rosling A."/>
        </authorList>
    </citation>
    <scope>NUCLEOTIDE SEQUENCE</scope>
    <source>
        <strain evidence="8">IA702</strain>
    </source>
</reference>
<dbReference type="GO" id="GO:0004843">
    <property type="term" value="F:cysteine-type deubiquitinase activity"/>
    <property type="evidence" value="ECO:0007669"/>
    <property type="project" value="UniProtKB-EC"/>
</dbReference>
<sequence>MAHYSPEIYHERQRLWLCGQHAVNSLLQAEVYTKSDMDKIAETLNIRTDVEARSWLSYYINPHKSIIIGNYDVNVIIEALSEQGLETRWFDVRKDIRTDIQFTDRTLFGLILNTRTEFLCFPRHHWIAIKPIFGEETHTVYNLDSRLTRPKSFDNEEAVYSFLEKAIHHEGGQLLVVKIKQEHSGSDNELTDRHGSTTIDNH</sequence>
<keyword evidence="4" id="KW-0833">Ubl conjugation pathway</keyword>
<feature type="active site" evidence="6">
    <location>
        <position position="144"/>
    </location>
</feature>
<feature type="domain" description="Josephin" evidence="7">
    <location>
        <begin position="5"/>
        <end position="192"/>
    </location>
</feature>
<dbReference type="SMART" id="SM01246">
    <property type="entry name" value="Josephin"/>
    <property type="match status" value="1"/>
</dbReference>
<dbReference type="OrthoDB" id="10063692at2759"/>
<dbReference type="PANTHER" id="PTHR13291:SF0">
    <property type="entry name" value="JOSEPHIN-LIKE PROTEIN"/>
    <property type="match status" value="1"/>
</dbReference>
<gene>
    <name evidence="8" type="ORF">POCULU_LOCUS2331</name>
</gene>
<name>A0A9N8ZHP8_9GLOM</name>
<feature type="active site" evidence="6">
    <location>
        <position position="125"/>
    </location>
</feature>
<protein>
    <recommendedName>
        <fullName evidence="2">ubiquitinyl hydrolase 1</fullName>
        <ecNumber evidence="2">3.4.19.12</ecNumber>
    </recommendedName>
</protein>
<evidence type="ECO:0000256" key="6">
    <source>
        <dbReference type="PROSITE-ProRule" id="PRU00331"/>
    </source>
</evidence>
<proteinExistence type="predicted"/>
<evidence type="ECO:0000256" key="4">
    <source>
        <dbReference type="ARBA" id="ARBA00022786"/>
    </source>
</evidence>
<dbReference type="AlphaFoldDB" id="A0A9N8ZHP8"/>
<accession>A0A9N8ZHP8</accession>
<keyword evidence="5 6" id="KW-0378">Hydrolase</keyword>
<evidence type="ECO:0000313" key="9">
    <source>
        <dbReference type="Proteomes" id="UP000789572"/>
    </source>
</evidence>
<evidence type="ECO:0000313" key="8">
    <source>
        <dbReference type="EMBL" id="CAG8496151.1"/>
    </source>
</evidence>
<keyword evidence="3" id="KW-0645">Protease</keyword>
<feature type="active site" evidence="6">
    <location>
        <position position="18"/>
    </location>
</feature>
<comment type="catalytic activity">
    <reaction evidence="1">
        <text>Thiol-dependent hydrolysis of ester, thioester, amide, peptide and isopeptide bonds formed by the C-terminal Gly of ubiquitin (a 76-residue protein attached to proteins as an intracellular targeting signal).</text>
        <dbReference type="EC" id="3.4.19.12"/>
    </reaction>
</comment>
<dbReference type="Gene3D" id="3.90.70.40">
    <property type="match status" value="1"/>
</dbReference>
<keyword evidence="9" id="KW-1185">Reference proteome</keyword>
<dbReference type="InterPro" id="IPR040053">
    <property type="entry name" value="JOSD1/2"/>
</dbReference>
<organism evidence="8 9">
    <name type="scientific">Paraglomus occultum</name>
    <dbReference type="NCBI Taxonomy" id="144539"/>
    <lineage>
        <taxon>Eukaryota</taxon>
        <taxon>Fungi</taxon>
        <taxon>Fungi incertae sedis</taxon>
        <taxon>Mucoromycota</taxon>
        <taxon>Glomeromycotina</taxon>
        <taxon>Glomeromycetes</taxon>
        <taxon>Paraglomerales</taxon>
        <taxon>Paraglomeraceae</taxon>
        <taxon>Paraglomus</taxon>
    </lineage>
</organism>
<dbReference type="EC" id="3.4.19.12" evidence="2"/>
<comment type="caution">
    <text evidence="8">The sequence shown here is derived from an EMBL/GenBank/DDBJ whole genome shotgun (WGS) entry which is preliminary data.</text>
</comment>
<dbReference type="GO" id="GO:0016579">
    <property type="term" value="P:protein deubiquitination"/>
    <property type="evidence" value="ECO:0007669"/>
    <property type="project" value="InterPro"/>
</dbReference>
<evidence type="ECO:0000256" key="2">
    <source>
        <dbReference type="ARBA" id="ARBA00012759"/>
    </source>
</evidence>
<dbReference type="Pfam" id="PF02099">
    <property type="entry name" value="Josephin"/>
    <property type="match status" value="1"/>
</dbReference>
<evidence type="ECO:0000256" key="5">
    <source>
        <dbReference type="ARBA" id="ARBA00022801"/>
    </source>
</evidence>
<dbReference type="GO" id="GO:0006508">
    <property type="term" value="P:proteolysis"/>
    <property type="evidence" value="ECO:0007669"/>
    <property type="project" value="UniProtKB-KW"/>
</dbReference>
<dbReference type="PANTHER" id="PTHR13291">
    <property type="entry name" value="JOSEPHIN 1, 2"/>
    <property type="match status" value="1"/>
</dbReference>
<evidence type="ECO:0000259" key="7">
    <source>
        <dbReference type="PROSITE" id="PS50957"/>
    </source>
</evidence>
<evidence type="ECO:0000256" key="1">
    <source>
        <dbReference type="ARBA" id="ARBA00000707"/>
    </source>
</evidence>
<dbReference type="InterPro" id="IPR006155">
    <property type="entry name" value="Josephin"/>
</dbReference>
<dbReference type="Proteomes" id="UP000789572">
    <property type="component" value="Unassembled WGS sequence"/>
</dbReference>
<dbReference type="PROSITE" id="PS50957">
    <property type="entry name" value="JOSEPHIN"/>
    <property type="match status" value="1"/>
</dbReference>
<dbReference type="EMBL" id="CAJVPJ010000212">
    <property type="protein sequence ID" value="CAG8496151.1"/>
    <property type="molecule type" value="Genomic_DNA"/>
</dbReference>